<gene>
    <name evidence="2" type="ORF">CHR55_30735</name>
</gene>
<dbReference type="Proteomes" id="UP000230886">
    <property type="component" value="Unassembled WGS sequence"/>
</dbReference>
<sequence>MDNNSTDYEALAAWAENDMNLPVNSKTAKRGADAAQAGRDLLERVGVGGRPSLGGKDASGTSPRRQVRLPVGLSARLDAIAAEQHRKPSDVMREAVEDYVRAHSA</sequence>
<evidence type="ECO:0008006" key="4">
    <source>
        <dbReference type="Google" id="ProtNLM"/>
    </source>
</evidence>
<dbReference type="SUPFAM" id="SSF47598">
    <property type="entry name" value="Ribbon-helix-helix"/>
    <property type="match status" value="1"/>
</dbReference>
<evidence type="ECO:0000313" key="3">
    <source>
        <dbReference type="Proteomes" id="UP000230886"/>
    </source>
</evidence>
<dbReference type="EMBL" id="NOVD01000055">
    <property type="protein sequence ID" value="PCK23195.1"/>
    <property type="molecule type" value="Genomic_DNA"/>
</dbReference>
<dbReference type="RefSeq" id="WP_099698795.1">
    <property type="nucleotide sequence ID" value="NZ_NOVD01000055.1"/>
</dbReference>
<evidence type="ECO:0000256" key="1">
    <source>
        <dbReference type="SAM" id="MobiDB-lite"/>
    </source>
</evidence>
<dbReference type="InterPro" id="IPR010985">
    <property type="entry name" value="Ribbon_hlx_hlx"/>
</dbReference>
<dbReference type="AlphaFoldDB" id="A0A2A5J0T6"/>
<comment type="caution">
    <text evidence="2">The sequence shown here is derived from an EMBL/GenBank/DDBJ whole genome shotgun (WGS) entry which is preliminary data.</text>
</comment>
<protein>
    <recommendedName>
        <fullName evidence="4">CopG family transcriptional regulator</fullName>
    </recommendedName>
</protein>
<accession>A0A2A5J0T6</accession>
<feature type="region of interest" description="Disordered" evidence="1">
    <location>
        <begin position="30"/>
        <end position="68"/>
    </location>
</feature>
<dbReference type="GO" id="GO:0006355">
    <property type="term" value="P:regulation of DNA-templated transcription"/>
    <property type="evidence" value="ECO:0007669"/>
    <property type="project" value="InterPro"/>
</dbReference>
<proteinExistence type="predicted"/>
<organism evidence="2 3">
    <name type="scientific">Rhodococcus qingshengii</name>
    <dbReference type="NCBI Taxonomy" id="334542"/>
    <lineage>
        <taxon>Bacteria</taxon>
        <taxon>Bacillati</taxon>
        <taxon>Actinomycetota</taxon>
        <taxon>Actinomycetes</taxon>
        <taxon>Mycobacteriales</taxon>
        <taxon>Nocardiaceae</taxon>
        <taxon>Rhodococcus</taxon>
        <taxon>Rhodococcus erythropolis group</taxon>
    </lineage>
</organism>
<name>A0A2A5J0T6_RHOSG</name>
<reference evidence="2 3" key="1">
    <citation type="submission" date="2017-07" db="EMBL/GenBank/DDBJ databases">
        <title>Draft sequence of Rhodococcus enclensis 23b-28.</title>
        <authorList>
            <person name="Besaury L."/>
            <person name="Sancelme M."/>
            <person name="Amato P."/>
            <person name="Lallement A."/>
            <person name="Delort A.-M."/>
        </authorList>
    </citation>
    <scope>NUCLEOTIDE SEQUENCE [LARGE SCALE GENOMIC DNA]</scope>
    <source>
        <strain evidence="2 3">23b-28</strain>
    </source>
</reference>
<evidence type="ECO:0000313" key="2">
    <source>
        <dbReference type="EMBL" id="PCK23195.1"/>
    </source>
</evidence>